<dbReference type="InterPro" id="IPR027417">
    <property type="entry name" value="P-loop_NTPase"/>
</dbReference>
<dbReference type="InterPro" id="IPR013159">
    <property type="entry name" value="DnaA_C"/>
</dbReference>
<comment type="function">
    <text evidence="8 10">Plays an essential role in the initiation and regulation of chromosomal replication. ATP-DnaA binds to the origin of replication (oriC) to initiate formation of the DNA replication initiation complex once per cell cycle. Binds the DnaA box (a 9 base pair repeat at the origin) and separates the double-stranded (ds)DNA. Forms a right-handed helical filament on oriC DNA; dsDNA binds to the exterior of the filament while single-stranded (ss)DNA is stabiized in the filament's interior. The ATP-DnaA-oriC complex binds and stabilizes one strand of the AT-rich DNA unwinding element (DUE), permitting loading of DNA polymerase. After initiation quickly degrades to an ADP-DnaA complex that is not apt for DNA replication. Binds acidic phospholipids.</text>
</comment>
<evidence type="ECO:0000256" key="2">
    <source>
        <dbReference type="ARBA" id="ARBA00022490"/>
    </source>
</evidence>
<proteinExistence type="inferred from homology"/>
<feature type="binding site" evidence="8">
    <location>
        <position position="152"/>
    </location>
    <ligand>
        <name>ATP</name>
        <dbReference type="ChEBI" id="CHEBI:30616"/>
    </ligand>
</feature>
<keyword evidence="3 8" id="KW-0235">DNA replication</keyword>
<dbReference type="GO" id="GO:0005886">
    <property type="term" value="C:plasma membrane"/>
    <property type="evidence" value="ECO:0007669"/>
    <property type="project" value="TreeGrafter"/>
</dbReference>
<feature type="binding site" evidence="8">
    <location>
        <position position="153"/>
    </location>
    <ligand>
        <name>ATP</name>
        <dbReference type="ChEBI" id="CHEBI:30616"/>
    </ligand>
</feature>
<dbReference type="AlphaFoldDB" id="A0A7U9TK47"/>
<dbReference type="InterPro" id="IPR024633">
    <property type="entry name" value="DnaA_N_dom"/>
</dbReference>
<dbReference type="InterPro" id="IPR013317">
    <property type="entry name" value="DnaA_dom"/>
</dbReference>
<dbReference type="InterPro" id="IPR038454">
    <property type="entry name" value="DnaA_N_sf"/>
</dbReference>
<dbReference type="CDD" id="cd00009">
    <property type="entry name" value="AAA"/>
    <property type="match status" value="1"/>
</dbReference>
<evidence type="ECO:0000256" key="1">
    <source>
        <dbReference type="ARBA" id="ARBA00006583"/>
    </source>
</evidence>
<dbReference type="PANTHER" id="PTHR30050">
    <property type="entry name" value="CHROMOSOMAL REPLICATION INITIATOR PROTEIN DNAA"/>
    <property type="match status" value="1"/>
</dbReference>
<dbReference type="SMART" id="SM00760">
    <property type="entry name" value="Bac_DnaA_C"/>
    <property type="match status" value="1"/>
</dbReference>
<evidence type="ECO:0000259" key="13">
    <source>
        <dbReference type="SMART" id="SM00760"/>
    </source>
</evidence>
<evidence type="ECO:0000256" key="3">
    <source>
        <dbReference type="ARBA" id="ARBA00022705"/>
    </source>
</evidence>
<dbReference type="InterPro" id="IPR001957">
    <property type="entry name" value="Chromosome_initiator_DnaA"/>
</dbReference>
<comment type="domain">
    <text evidence="8">Domain I is involved in oligomerization and binding regulators, domain II is flexibile and of varying length in different bacteria, domain III forms the AAA+ region, while domain IV binds dsDNA.</text>
</comment>
<dbReference type="SUPFAM" id="SSF52540">
    <property type="entry name" value="P-loop containing nucleoside triphosphate hydrolases"/>
    <property type="match status" value="1"/>
</dbReference>
<dbReference type="PRINTS" id="PR00051">
    <property type="entry name" value="DNAA"/>
</dbReference>
<feature type="region of interest" description="Domain I, interacts with DnaA modulators" evidence="8">
    <location>
        <begin position="1"/>
        <end position="84"/>
    </location>
</feature>
<gene>
    <name evidence="8 14" type="primary">dnaA</name>
    <name evidence="14" type="ORF">MPAN_000010</name>
</gene>
<dbReference type="Gene3D" id="3.30.300.180">
    <property type="match status" value="1"/>
</dbReference>
<keyword evidence="6 8" id="KW-0446">Lipid-binding</keyword>
<dbReference type="PROSITE" id="PS01008">
    <property type="entry name" value="DNAA"/>
    <property type="match status" value="1"/>
</dbReference>
<evidence type="ECO:0000259" key="12">
    <source>
        <dbReference type="SMART" id="SM00382"/>
    </source>
</evidence>
<dbReference type="KEGG" id="manr:MPAN_000010"/>
<name>A0A7U9TK47_9MOLU</name>
<dbReference type="NCBIfam" id="TIGR00362">
    <property type="entry name" value="DnaA"/>
    <property type="match status" value="1"/>
</dbReference>
<dbReference type="GO" id="GO:0006270">
    <property type="term" value="P:DNA replication initiation"/>
    <property type="evidence" value="ECO:0007669"/>
    <property type="project" value="UniProtKB-UniRule"/>
</dbReference>
<comment type="subcellular location">
    <subcellularLocation>
        <location evidence="8">Cytoplasm</location>
    </subcellularLocation>
</comment>
<dbReference type="GO" id="GO:0005737">
    <property type="term" value="C:cytoplasm"/>
    <property type="evidence" value="ECO:0007669"/>
    <property type="project" value="UniProtKB-SubCell"/>
</dbReference>
<dbReference type="CDD" id="cd06571">
    <property type="entry name" value="Bac_DnaA_C"/>
    <property type="match status" value="1"/>
</dbReference>
<dbReference type="InterPro" id="IPR020591">
    <property type="entry name" value="Chromosome_initiator_DnaA-like"/>
</dbReference>
<comment type="subunit">
    <text evidence="8">Oligomerizes as a right-handed, spiral filament on DNA at oriC.</text>
</comment>
<dbReference type="SUPFAM" id="SSF48295">
    <property type="entry name" value="TrpR-like"/>
    <property type="match status" value="1"/>
</dbReference>
<comment type="similarity">
    <text evidence="1 8 11">Belongs to the DnaA family.</text>
</comment>
<dbReference type="Proteomes" id="UP000620133">
    <property type="component" value="Chromosome"/>
</dbReference>
<sequence length="454" mass="52713">MNEYDQLWQQILNDLAVVFSEELYIDVFEPLKKTHKYANGQIFVLVPNEFIKNRINRFYINKINELAEKHYKKVIRFKFVTEAELVPEETLISPERNLSIKYRPGNLNRTYTFDNFVVGKSNNFAFRMAMKVADQPGTVANPLYIFGDVGLGKTHLMQSIGNFILDNDIHQKIMYVKADGFIEDFANLLRRERMDDFNQKYRDIDVLLVDDIQIMGGATKTQMEFFKLFDYLYQQNKQIVITSDKPASDLKNIMSRLTSRFEVGLTVDIQVPDLEHRIEILKRKLATESSDIHDIPNEVLEFIASSFVTNIRELEGALKRVLFYCLANNLELTVESVNEALEPLLKTKRKSDSLNENNYDKIQSVVSDFYGITIDDLIGKKRHSKYILPRHISMYIIKSKYNIPYKTIGSLFGGRDHSTVLAACEKIENEIKQNLSLKIAIDTINKKIDHFTQK</sequence>
<dbReference type="EMBL" id="AP024412">
    <property type="protein sequence ID" value="BCR35108.1"/>
    <property type="molecule type" value="Genomic_DNA"/>
</dbReference>
<feature type="binding site" evidence="8">
    <location>
        <position position="154"/>
    </location>
    <ligand>
        <name>ATP</name>
        <dbReference type="ChEBI" id="CHEBI:30616"/>
    </ligand>
</feature>
<feature type="region of interest" description="Domain IV, binds dsDNA" evidence="8">
    <location>
        <begin position="326"/>
        <end position="454"/>
    </location>
</feature>
<dbReference type="FunFam" id="3.40.50.300:FF:000668">
    <property type="entry name" value="Chromosomal replication initiator protein DnaA"/>
    <property type="match status" value="1"/>
</dbReference>
<feature type="domain" description="Chromosomal replication initiator DnaA C-terminal" evidence="13">
    <location>
        <begin position="358"/>
        <end position="427"/>
    </location>
</feature>
<dbReference type="Gene3D" id="1.10.1750.10">
    <property type="match status" value="1"/>
</dbReference>
<dbReference type="InterPro" id="IPR010921">
    <property type="entry name" value="Trp_repressor/repl_initiator"/>
</dbReference>
<comment type="caution">
    <text evidence="8">Lacks conserved residue(s) required for the propagation of feature annotation.</text>
</comment>
<dbReference type="RefSeq" id="WP_176238984.1">
    <property type="nucleotide sequence ID" value="NZ_AP024412.1"/>
</dbReference>
<dbReference type="Pfam" id="PF11638">
    <property type="entry name" value="DnaA_N"/>
    <property type="match status" value="1"/>
</dbReference>
<evidence type="ECO:0000313" key="14">
    <source>
        <dbReference type="EMBL" id="BCR35108.1"/>
    </source>
</evidence>
<evidence type="ECO:0000256" key="5">
    <source>
        <dbReference type="ARBA" id="ARBA00022840"/>
    </source>
</evidence>
<keyword evidence="7 8" id="KW-0238">DNA-binding</keyword>
<evidence type="ECO:0000256" key="9">
    <source>
        <dbReference type="NCBIfam" id="TIGR00362"/>
    </source>
</evidence>
<keyword evidence="15" id="KW-1185">Reference proteome</keyword>
<keyword evidence="4 8" id="KW-0547">Nucleotide-binding</keyword>
<dbReference type="InterPro" id="IPR003593">
    <property type="entry name" value="AAA+_ATPase"/>
</dbReference>
<dbReference type="Pfam" id="PF00308">
    <property type="entry name" value="Bac_DnaA"/>
    <property type="match status" value="1"/>
</dbReference>
<organism evidence="14 15">
    <name type="scientific">Mariniplasma anaerobium</name>
    <dbReference type="NCBI Taxonomy" id="2735436"/>
    <lineage>
        <taxon>Bacteria</taxon>
        <taxon>Bacillati</taxon>
        <taxon>Mycoplasmatota</taxon>
        <taxon>Mollicutes</taxon>
        <taxon>Acholeplasmatales</taxon>
        <taxon>Acholeplasmataceae</taxon>
        <taxon>Mariniplasma</taxon>
    </lineage>
</organism>
<dbReference type="GO" id="GO:0003688">
    <property type="term" value="F:DNA replication origin binding"/>
    <property type="evidence" value="ECO:0007669"/>
    <property type="project" value="UniProtKB-UniRule"/>
</dbReference>
<dbReference type="PANTHER" id="PTHR30050:SF2">
    <property type="entry name" value="CHROMOSOMAL REPLICATION INITIATOR PROTEIN DNAA"/>
    <property type="match status" value="1"/>
</dbReference>
<feature type="domain" description="AAA+ ATPase" evidence="12">
    <location>
        <begin position="139"/>
        <end position="268"/>
    </location>
</feature>
<dbReference type="SMART" id="SM00382">
    <property type="entry name" value="AAA"/>
    <property type="match status" value="1"/>
</dbReference>
<evidence type="ECO:0000256" key="10">
    <source>
        <dbReference type="RuleBase" id="RU000577"/>
    </source>
</evidence>
<accession>A0A7U9TK47</accession>
<dbReference type="HAMAP" id="MF_00377">
    <property type="entry name" value="DnaA_bact"/>
    <property type="match status" value="1"/>
</dbReference>
<evidence type="ECO:0000256" key="7">
    <source>
        <dbReference type="ARBA" id="ARBA00023125"/>
    </source>
</evidence>
<reference evidence="14" key="1">
    <citation type="submission" date="2021-01" db="EMBL/GenBank/DDBJ databases">
        <title>Draft genome sequence of Acholeplasmataceae bacterium strain Mahy22.</title>
        <authorList>
            <person name="Watanabe M."/>
            <person name="Kojima H."/>
            <person name="Fukui M."/>
        </authorList>
    </citation>
    <scope>NUCLEOTIDE SEQUENCE</scope>
    <source>
        <strain evidence="14">Mahy22</strain>
    </source>
</reference>
<evidence type="ECO:0000256" key="6">
    <source>
        <dbReference type="ARBA" id="ARBA00023121"/>
    </source>
</evidence>
<evidence type="ECO:0000256" key="4">
    <source>
        <dbReference type="ARBA" id="ARBA00022741"/>
    </source>
</evidence>
<dbReference type="GO" id="GO:0005524">
    <property type="term" value="F:ATP binding"/>
    <property type="evidence" value="ECO:0007669"/>
    <property type="project" value="UniProtKB-UniRule"/>
</dbReference>
<dbReference type="GO" id="GO:0008289">
    <property type="term" value="F:lipid binding"/>
    <property type="evidence" value="ECO:0007669"/>
    <property type="project" value="UniProtKB-KW"/>
</dbReference>
<keyword evidence="5 8" id="KW-0067">ATP-binding</keyword>
<dbReference type="Gene3D" id="3.40.50.300">
    <property type="entry name" value="P-loop containing nucleotide triphosphate hydrolases"/>
    <property type="match status" value="1"/>
</dbReference>
<dbReference type="GO" id="GO:0006275">
    <property type="term" value="P:regulation of DNA replication"/>
    <property type="evidence" value="ECO:0007669"/>
    <property type="project" value="UniProtKB-UniRule"/>
</dbReference>
<evidence type="ECO:0000256" key="8">
    <source>
        <dbReference type="HAMAP-Rule" id="MF_00377"/>
    </source>
</evidence>
<keyword evidence="2 8" id="KW-0963">Cytoplasm</keyword>
<evidence type="ECO:0000313" key="15">
    <source>
        <dbReference type="Proteomes" id="UP000620133"/>
    </source>
</evidence>
<dbReference type="InterPro" id="IPR018312">
    <property type="entry name" value="Chromosome_initiator_DnaA_CS"/>
</dbReference>
<dbReference type="Pfam" id="PF08299">
    <property type="entry name" value="Bac_DnaA_C"/>
    <property type="match status" value="1"/>
</dbReference>
<evidence type="ECO:0000256" key="11">
    <source>
        <dbReference type="RuleBase" id="RU004227"/>
    </source>
</evidence>
<dbReference type="Gene3D" id="1.10.8.60">
    <property type="match status" value="1"/>
</dbReference>
<feature type="binding site" evidence="8">
    <location>
        <position position="150"/>
    </location>
    <ligand>
        <name>ATP</name>
        <dbReference type="ChEBI" id="CHEBI:30616"/>
    </ligand>
</feature>
<protein>
    <recommendedName>
        <fullName evidence="8 9">Chromosomal replication initiator protein DnaA</fullName>
    </recommendedName>
</protein>